<reference evidence="2" key="1">
    <citation type="submission" date="2021-06" db="EMBL/GenBank/DDBJ databases">
        <title>Comparative genomics, transcriptomics and evolutionary studies reveal genomic signatures of adaptation to plant cell wall in hemibiotrophic fungi.</title>
        <authorList>
            <consortium name="DOE Joint Genome Institute"/>
            <person name="Baroncelli R."/>
            <person name="Diaz J.F."/>
            <person name="Benocci T."/>
            <person name="Peng M."/>
            <person name="Battaglia E."/>
            <person name="Haridas S."/>
            <person name="Andreopoulos W."/>
            <person name="Labutti K."/>
            <person name="Pangilinan J."/>
            <person name="Floch G.L."/>
            <person name="Makela M.R."/>
            <person name="Henrissat B."/>
            <person name="Grigoriev I.V."/>
            <person name="Crouch J.A."/>
            <person name="De Vries R.P."/>
            <person name="Sukno S.A."/>
            <person name="Thon M.R."/>
        </authorList>
    </citation>
    <scope>NUCLEOTIDE SEQUENCE</scope>
    <source>
        <strain evidence="2">CBS 102054</strain>
    </source>
</reference>
<feature type="transmembrane region" description="Helical" evidence="1">
    <location>
        <begin position="16"/>
        <end position="37"/>
    </location>
</feature>
<organism evidence="2 3">
    <name type="scientific">Colletotrichum phormii</name>
    <dbReference type="NCBI Taxonomy" id="359342"/>
    <lineage>
        <taxon>Eukaryota</taxon>
        <taxon>Fungi</taxon>
        <taxon>Dikarya</taxon>
        <taxon>Ascomycota</taxon>
        <taxon>Pezizomycotina</taxon>
        <taxon>Sordariomycetes</taxon>
        <taxon>Hypocreomycetidae</taxon>
        <taxon>Glomerellales</taxon>
        <taxon>Glomerellaceae</taxon>
        <taxon>Colletotrichum</taxon>
        <taxon>Colletotrichum acutatum species complex</taxon>
    </lineage>
</organism>
<evidence type="ECO:0000313" key="3">
    <source>
        <dbReference type="Proteomes" id="UP001243989"/>
    </source>
</evidence>
<keyword evidence="1" id="KW-0472">Membrane</keyword>
<proteinExistence type="predicted"/>
<dbReference type="RefSeq" id="XP_060440503.1">
    <property type="nucleotide sequence ID" value="XM_060581464.1"/>
</dbReference>
<dbReference type="Proteomes" id="UP001243989">
    <property type="component" value="Unassembled WGS sequence"/>
</dbReference>
<evidence type="ECO:0000256" key="1">
    <source>
        <dbReference type="SAM" id="Phobius"/>
    </source>
</evidence>
<sequence>MWRLAGGGSSRSGGRTIVLLFLVYSIFIVDITSGVVYPRYQTEFCVGNRGVPRCVVRSPTISFQGYLFNHCMERATCVLEEIVCVDFHNSPRTPSTYITAKSRYPTSLFVKTPFITRQTSQHPCKHAQIEKISSQAR</sequence>
<dbReference type="GeneID" id="85466326"/>
<name>A0AAI9ZHT5_9PEZI</name>
<gene>
    <name evidence="2" type="ORF">BDP81DRAFT_109974</name>
</gene>
<evidence type="ECO:0000313" key="2">
    <source>
        <dbReference type="EMBL" id="KAK1624508.1"/>
    </source>
</evidence>
<keyword evidence="1" id="KW-0812">Transmembrane</keyword>
<comment type="caution">
    <text evidence="2">The sequence shown here is derived from an EMBL/GenBank/DDBJ whole genome shotgun (WGS) entry which is preliminary data.</text>
</comment>
<dbReference type="EMBL" id="JAHMHQ010000024">
    <property type="protein sequence ID" value="KAK1624508.1"/>
    <property type="molecule type" value="Genomic_DNA"/>
</dbReference>
<protein>
    <submittedName>
        <fullName evidence="2">Uncharacterized protein</fullName>
    </submittedName>
</protein>
<keyword evidence="1" id="KW-1133">Transmembrane helix</keyword>
<keyword evidence="3" id="KW-1185">Reference proteome</keyword>
<accession>A0AAI9ZHT5</accession>
<dbReference type="AlphaFoldDB" id="A0AAI9ZHT5"/>